<dbReference type="Pfam" id="PF18895">
    <property type="entry name" value="T4SS_pilin"/>
    <property type="match status" value="1"/>
</dbReference>
<keyword evidence="1" id="KW-0472">Membrane</keyword>
<keyword evidence="1" id="KW-0812">Transmembrane</keyword>
<proteinExistence type="predicted"/>
<name>A0A1F4NS23_UNCK3</name>
<organism evidence="2 3">
    <name type="scientific">candidate division Kazan bacterium RBG_13_50_9</name>
    <dbReference type="NCBI Taxonomy" id="1798535"/>
    <lineage>
        <taxon>Bacteria</taxon>
        <taxon>Bacteria division Kazan-3B-28</taxon>
    </lineage>
</organism>
<accession>A0A1F4NS23</accession>
<evidence type="ECO:0000256" key="1">
    <source>
        <dbReference type="SAM" id="Phobius"/>
    </source>
</evidence>
<gene>
    <name evidence="2" type="ORF">A2V68_00795</name>
</gene>
<comment type="caution">
    <text evidence="2">The sequence shown here is derived from an EMBL/GenBank/DDBJ whole genome shotgun (WGS) entry which is preliminary data.</text>
</comment>
<evidence type="ECO:0000313" key="2">
    <source>
        <dbReference type="EMBL" id="OGB74284.1"/>
    </source>
</evidence>
<protein>
    <submittedName>
        <fullName evidence="2">Uncharacterized protein</fullName>
    </submittedName>
</protein>
<dbReference type="STRING" id="1798535.A2V68_00795"/>
<dbReference type="InterPro" id="IPR043993">
    <property type="entry name" value="T4SS_pilin"/>
</dbReference>
<feature type="transmembrane region" description="Helical" evidence="1">
    <location>
        <begin position="51"/>
        <end position="73"/>
    </location>
</feature>
<reference evidence="2 3" key="1">
    <citation type="journal article" date="2016" name="Nat. Commun.">
        <title>Thousands of microbial genomes shed light on interconnected biogeochemical processes in an aquifer system.</title>
        <authorList>
            <person name="Anantharaman K."/>
            <person name="Brown C.T."/>
            <person name="Hug L.A."/>
            <person name="Sharon I."/>
            <person name="Castelle C.J."/>
            <person name="Probst A.J."/>
            <person name="Thomas B.C."/>
            <person name="Singh A."/>
            <person name="Wilkins M.J."/>
            <person name="Karaoz U."/>
            <person name="Brodie E.L."/>
            <person name="Williams K.H."/>
            <person name="Hubbard S.S."/>
            <person name="Banfield J.F."/>
        </authorList>
    </citation>
    <scope>NUCLEOTIDE SEQUENCE [LARGE SCALE GENOMIC DNA]</scope>
</reference>
<keyword evidence="1" id="KW-1133">Transmembrane helix</keyword>
<dbReference type="AlphaFoldDB" id="A0A1F4NS23"/>
<sequence>MRKLQTISTALVATAVTMFSQVEAVLAQVSPPSVGQSSGNIKDIIVDIGNWILGIAGAIAVLWLIYGGIMYITGGEKGAESGKKIIINAIIGLAIIGLASLIARAVVVAIGA</sequence>
<dbReference type="EMBL" id="META01000003">
    <property type="protein sequence ID" value="OGB74284.1"/>
    <property type="molecule type" value="Genomic_DNA"/>
</dbReference>
<evidence type="ECO:0000313" key="3">
    <source>
        <dbReference type="Proteomes" id="UP000176651"/>
    </source>
</evidence>
<dbReference type="Proteomes" id="UP000176651">
    <property type="component" value="Unassembled WGS sequence"/>
</dbReference>
<feature type="transmembrane region" description="Helical" evidence="1">
    <location>
        <begin position="85"/>
        <end position="110"/>
    </location>
</feature>